<dbReference type="GO" id="GO:0005576">
    <property type="term" value="C:extracellular region"/>
    <property type="evidence" value="ECO:0007669"/>
    <property type="project" value="GOC"/>
</dbReference>
<evidence type="ECO:0000256" key="4">
    <source>
        <dbReference type="ARBA" id="ARBA00011738"/>
    </source>
</evidence>
<dbReference type="OrthoDB" id="447931at2759"/>
<keyword evidence="14" id="KW-1185">Reference proteome</keyword>
<comment type="function">
    <text evidence="1">Dynein-attachment factor required for cilia motility.</text>
</comment>
<evidence type="ECO:0000256" key="3">
    <source>
        <dbReference type="ARBA" id="ARBA00004496"/>
    </source>
</evidence>
<organism evidence="13 14">
    <name type="scientific">Candidula unifasciata</name>
    <dbReference type="NCBI Taxonomy" id="100452"/>
    <lineage>
        <taxon>Eukaryota</taxon>
        <taxon>Metazoa</taxon>
        <taxon>Spiralia</taxon>
        <taxon>Lophotrochozoa</taxon>
        <taxon>Mollusca</taxon>
        <taxon>Gastropoda</taxon>
        <taxon>Heterobranchia</taxon>
        <taxon>Euthyneura</taxon>
        <taxon>Panpulmonata</taxon>
        <taxon>Eupulmonata</taxon>
        <taxon>Stylommatophora</taxon>
        <taxon>Helicina</taxon>
        <taxon>Helicoidea</taxon>
        <taxon>Geomitridae</taxon>
        <taxon>Candidula</taxon>
    </lineage>
</organism>
<feature type="domain" description="RNA-polymerase II-associated protein 3-like C-terminal" evidence="11">
    <location>
        <begin position="122"/>
        <end position="210"/>
    </location>
</feature>
<dbReference type="EMBL" id="CAJHNH020001833">
    <property type="protein sequence ID" value="CAG5124650.1"/>
    <property type="molecule type" value="Genomic_DNA"/>
</dbReference>
<evidence type="ECO:0000313" key="13">
    <source>
        <dbReference type="EMBL" id="CAG5124650.1"/>
    </source>
</evidence>
<dbReference type="GO" id="GO:0036157">
    <property type="term" value="C:outer dynein arm"/>
    <property type="evidence" value="ECO:0007669"/>
    <property type="project" value="InterPro"/>
</dbReference>
<dbReference type="InterPro" id="IPR025986">
    <property type="entry name" value="RPAP3-like_C"/>
</dbReference>
<keyword evidence="6" id="KW-0970">Cilium biogenesis/degradation</keyword>
<keyword evidence="5" id="KW-0963">Cytoplasm</keyword>
<evidence type="ECO:0000256" key="8">
    <source>
        <dbReference type="ARBA" id="ARBA00023069"/>
    </source>
</evidence>
<evidence type="ECO:0000256" key="9">
    <source>
        <dbReference type="ARBA" id="ARBA00023273"/>
    </source>
</evidence>
<proteinExistence type="inferred from homology"/>
<sequence>MAGNKASHDSDYLDFSKLEKEVQNAVVSEEKYWQENEAKIRAVEQRVPTYDDFREMVLAAHLKPLDKKDKLSSIEKFTQVWNPSAQKFPKSSQTKEQMIRTVLGEELSEQNKSEEKSVTKLPGSEKEFILHWRHHCKAQEDKKQFLFAVGAHKLAEIFRVEIAGDLLGEFLECLHCFEVGEAGQVIEILETLTKSQRFSISLAFLSKKEKESGRLLFEELKACPSVSDFPLLVDKLASLESVYNKHW</sequence>
<comment type="similarity">
    <text evidence="10">Belongs to the DNAAF19/PR46b family.</text>
</comment>
<evidence type="ECO:0000256" key="6">
    <source>
        <dbReference type="ARBA" id="ARBA00022794"/>
    </source>
</evidence>
<evidence type="ECO:0008006" key="15">
    <source>
        <dbReference type="Google" id="ProtNLM"/>
    </source>
</evidence>
<comment type="subcellular location">
    <subcellularLocation>
        <location evidence="2">Cell projection</location>
        <location evidence="2">Cilium</location>
        <location evidence="2">Flagellum</location>
    </subcellularLocation>
    <subcellularLocation>
        <location evidence="3">Cytoplasm</location>
    </subcellularLocation>
</comment>
<keyword evidence="9" id="KW-0966">Cell projection</keyword>
<comment type="subunit">
    <text evidence="4">Homodimer.</text>
</comment>
<dbReference type="GO" id="GO:0036159">
    <property type="term" value="P:inner dynein arm assembly"/>
    <property type="evidence" value="ECO:0007669"/>
    <property type="project" value="TreeGrafter"/>
</dbReference>
<evidence type="ECO:0000256" key="7">
    <source>
        <dbReference type="ARBA" id="ARBA00022846"/>
    </source>
</evidence>
<comment type="caution">
    <text evidence="13">The sequence shown here is derived from an EMBL/GenBank/DDBJ whole genome shotgun (WGS) entry which is preliminary data.</text>
</comment>
<dbReference type="GO" id="GO:0003351">
    <property type="term" value="P:epithelial cilium movement involved in extracellular fluid movement"/>
    <property type="evidence" value="ECO:0007669"/>
    <property type="project" value="TreeGrafter"/>
</dbReference>
<reference evidence="13" key="1">
    <citation type="submission" date="2021-04" db="EMBL/GenBank/DDBJ databases">
        <authorList>
            <consortium name="Molecular Ecology Group"/>
        </authorList>
    </citation>
    <scope>NUCLEOTIDE SEQUENCE</scope>
</reference>
<gene>
    <name evidence="13" type="ORF">CUNI_LOCUS10208</name>
</gene>
<feature type="domain" description="Dynein attachment factor N-terminal" evidence="12">
    <location>
        <begin position="13"/>
        <end position="82"/>
    </location>
</feature>
<dbReference type="InterPro" id="IPR031733">
    <property type="entry name" value="Dynein_attach_N"/>
</dbReference>
<evidence type="ECO:0000259" key="12">
    <source>
        <dbReference type="Pfam" id="PF15867"/>
    </source>
</evidence>
<evidence type="ECO:0000259" key="11">
    <source>
        <dbReference type="Pfam" id="PF13877"/>
    </source>
</evidence>
<evidence type="ECO:0000256" key="5">
    <source>
        <dbReference type="ARBA" id="ARBA00022490"/>
    </source>
</evidence>
<evidence type="ECO:0000256" key="2">
    <source>
        <dbReference type="ARBA" id="ARBA00004230"/>
    </source>
</evidence>
<name>A0A8S3ZA07_9EUPU</name>
<evidence type="ECO:0000256" key="10">
    <source>
        <dbReference type="ARBA" id="ARBA00049986"/>
    </source>
</evidence>
<dbReference type="GO" id="GO:0007368">
    <property type="term" value="P:determination of left/right symmetry"/>
    <property type="evidence" value="ECO:0007669"/>
    <property type="project" value="TreeGrafter"/>
</dbReference>
<evidence type="ECO:0000313" key="14">
    <source>
        <dbReference type="Proteomes" id="UP000678393"/>
    </source>
</evidence>
<dbReference type="Proteomes" id="UP000678393">
    <property type="component" value="Unassembled WGS sequence"/>
</dbReference>
<dbReference type="AlphaFoldDB" id="A0A8S3ZA07"/>
<keyword evidence="7" id="KW-0282">Flagellum</keyword>
<dbReference type="Pfam" id="PF15867">
    <property type="entry name" value="Dynein_attach_N"/>
    <property type="match status" value="1"/>
</dbReference>
<accession>A0A8S3ZA07</accession>
<dbReference type="PANTHER" id="PTHR28572">
    <property type="entry name" value="COILED-COIL DOMAIN-CONTAINING PROTEIN 103"/>
    <property type="match status" value="1"/>
</dbReference>
<dbReference type="InterPro" id="IPR042422">
    <property type="entry name" value="CC103"/>
</dbReference>
<dbReference type="Pfam" id="PF13877">
    <property type="entry name" value="RPAP3_C"/>
    <property type="match status" value="1"/>
</dbReference>
<dbReference type="PANTHER" id="PTHR28572:SF1">
    <property type="entry name" value="COILED-COIL DOMAIN-CONTAINING PROTEIN 103"/>
    <property type="match status" value="1"/>
</dbReference>
<evidence type="ECO:0000256" key="1">
    <source>
        <dbReference type="ARBA" id="ARBA00004048"/>
    </source>
</evidence>
<protein>
    <recommendedName>
        <fullName evidence="15">Coiled-coil domain-containing protein 103</fullName>
    </recommendedName>
</protein>
<keyword evidence="8" id="KW-0969">Cilium</keyword>
<dbReference type="GO" id="GO:0031514">
    <property type="term" value="C:motile cilium"/>
    <property type="evidence" value="ECO:0007669"/>
    <property type="project" value="UniProtKB-SubCell"/>
</dbReference>